<dbReference type="Gene3D" id="1.10.8.10">
    <property type="entry name" value="DNA helicase RuvA subunit, C-terminal domain"/>
    <property type="match status" value="1"/>
</dbReference>
<feature type="region of interest" description="Disordered" evidence="1">
    <location>
        <begin position="645"/>
        <end position="692"/>
    </location>
</feature>
<feature type="compositionally biased region" description="Polar residues" evidence="1">
    <location>
        <begin position="281"/>
        <end position="295"/>
    </location>
</feature>
<protein>
    <recommendedName>
        <fullName evidence="6">Guanine nucleotide exchange factor Vps9</fullName>
    </recommendedName>
</protein>
<feature type="compositionally biased region" description="Polar residues" evidence="1">
    <location>
        <begin position="176"/>
        <end position="191"/>
    </location>
</feature>
<dbReference type="InterPro" id="IPR041804">
    <property type="entry name" value="Vps9_CUE"/>
</dbReference>
<evidence type="ECO:0000313" key="5">
    <source>
        <dbReference type="Proteomes" id="UP000019487"/>
    </source>
</evidence>
<gene>
    <name evidence="4" type="ORF">SBOR_7392</name>
</gene>
<dbReference type="PANTHER" id="PTHR23101">
    <property type="entry name" value="RAB GDP/GTP EXCHANGE FACTOR"/>
    <property type="match status" value="1"/>
</dbReference>
<dbReference type="STRING" id="1432307.W9C634"/>
<dbReference type="InterPro" id="IPR045046">
    <property type="entry name" value="Vps9-like"/>
</dbReference>
<feature type="region of interest" description="Disordered" evidence="1">
    <location>
        <begin position="715"/>
        <end position="791"/>
    </location>
</feature>
<dbReference type="PROSITE" id="PS51140">
    <property type="entry name" value="CUE"/>
    <property type="match status" value="1"/>
</dbReference>
<dbReference type="GO" id="GO:0005085">
    <property type="term" value="F:guanyl-nucleotide exchange factor activity"/>
    <property type="evidence" value="ECO:0007669"/>
    <property type="project" value="InterPro"/>
</dbReference>
<feature type="compositionally biased region" description="Polar residues" evidence="1">
    <location>
        <begin position="46"/>
        <end position="57"/>
    </location>
</feature>
<feature type="domain" description="VPS9" evidence="3">
    <location>
        <begin position="480"/>
        <end position="619"/>
    </location>
</feature>
<dbReference type="CDD" id="cd14369">
    <property type="entry name" value="CUE_VPS9_like"/>
    <property type="match status" value="1"/>
</dbReference>
<dbReference type="GO" id="GO:0031267">
    <property type="term" value="F:small GTPase binding"/>
    <property type="evidence" value="ECO:0007669"/>
    <property type="project" value="TreeGrafter"/>
</dbReference>
<feature type="compositionally biased region" description="Basic and acidic residues" evidence="1">
    <location>
        <begin position="75"/>
        <end position="88"/>
    </location>
</feature>
<sequence>MCCIEDRHLAKQPDYFTVEVTQTPIRGARGCMSSPRQSAEVIKTPNGLSQGSPSVVSSKDEPGTQEVEPASPISKDMKDQDAGRERLLADGSEPAADNSHTAVDNTLDSLKDKGKGKNTAEKTTEEVRTATNEQSIPQDMESSTATLKPISTRPPNISTQNISPVDQMYLDPTPKTPGTSQPPSRTASTAGTHHLHVERLDRSPTRSDAGFDEKTSASEDEREGDSRSEIQSIMDQFGEDGQGPGHEEVMSPRLEFAGPLLGSPVQHPPRKSSLEPLNAAALSQSIGDLQLSSAPSPGHRTRNDSDIGPAVPPKPDSIRSFGRMQEDRYSSADTPLSPPPLHRPPPPEPEPEPDLPFDFHRFLEQLRHRTADPVAKFLRSFLQEFAKKQWMVHEQVKIIGDFLAFITNKMAQCEVWREVSDAEFDNAREGMEKLVMNRLYTQTFSPAIPPPQPIPGAKPRRRGADRPMGPGRRGQHQEDVERDDILAQKVSIYGWVKEEHLDIPPVGDSGKRFLILAQQEILKIKTYRAPRDKIICVLNCCKVIFGLLKHSKTDSSADSFMPLLIYVVLQANPEHLVSNVQYILRFRNQEKLGGEAGYYLSSLMGAVQFIENLDRTTLTISDEDFERNVEAAVSAIAEKHQAEVALSPLQNSPPTQLSEKSAPSRPEVNSRHSMEGESSAPRKSTSSNEYEAGDGVDEKAAMSGLLRTIQNPLSSIGRMFSDDPYSGPARTPNPGSTPRISPSPRVSLEGFQPPQRISSSRESNARNRMTAEDAAARQASAEAAEAHRLQRAEHENVVETLAGMFPDLDREIISDVVTQKEGRVGLAVDACLALSS</sequence>
<feature type="region of interest" description="Disordered" evidence="1">
    <location>
        <begin position="446"/>
        <end position="479"/>
    </location>
</feature>
<comment type="caution">
    <text evidence="4">The sequence shown here is derived from an EMBL/GenBank/DDBJ whole genome shotgun (WGS) entry which is preliminary data.</text>
</comment>
<dbReference type="HOGENOM" id="CLU_007625_0_0_1"/>
<dbReference type="SMART" id="SM00167">
    <property type="entry name" value="VPS9"/>
    <property type="match status" value="1"/>
</dbReference>
<feature type="compositionally biased region" description="Basic and acidic residues" evidence="1">
    <location>
        <begin position="763"/>
        <end position="775"/>
    </location>
</feature>
<dbReference type="Pfam" id="PF02204">
    <property type="entry name" value="VPS9"/>
    <property type="match status" value="1"/>
</dbReference>
<dbReference type="Gene3D" id="1.20.1050.80">
    <property type="entry name" value="VPS9 domain"/>
    <property type="match status" value="1"/>
</dbReference>
<dbReference type="GO" id="GO:0016192">
    <property type="term" value="P:vesicle-mediated transport"/>
    <property type="evidence" value="ECO:0007669"/>
    <property type="project" value="InterPro"/>
</dbReference>
<feature type="domain" description="CUE" evidence="2">
    <location>
        <begin position="793"/>
        <end position="836"/>
    </location>
</feature>
<dbReference type="Pfam" id="PF02845">
    <property type="entry name" value="CUE"/>
    <property type="match status" value="1"/>
</dbReference>
<feature type="compositionally biased region" description="Basic and acidic residues" evidence="1">
    <location>
        <begin position="195"/>
        <end position="228"/>
    </location>
</feature>
<feature type="region of interest" description="Disordered" evidence="1">
    <location>
        <begin position="27"/>
        <end position="355"/>
    </location>
</feature>
<proteinExistence type="predicted"/>
<dbReference type="InterPro" id="IPR003123">
    <property type="entry name" value="VPS9"/>
</dbReference>
<dbReference type="OrthoDB" id="300289at2759"/>
<dbReference type="Pfam" id="PF18151">
    <property type="entry name" value="DUF5601"/>
    <property type="match status" value="1"/>
</dbReference>
<dbReference type="EMBL" id="AYSA01000404">
    <property type="protein sequence ID" value="ESZ92227.1"/>
    <property type="molecule type" value="Genomic_DNA"/>
</dbReference>
<dbReference type="InterPro" id="IPR003892">
    <property type="entry name" value="CUE"/>
</dbReference>
<evidence type="ECO:0000313" key="4">
    <source>
        <dbReference type="EMBL" id="ESZ92227.1"/>
    </source>
</evidence>
<dbReference type="PROSITE" id="PS51205">
    <property type="entry name" value="VPS9"/>
    <property type="match status" value="1"/>
</dbReference>
<dbReference type="PANTHER" id="PTHR23101:SF25">
    <property type="entry name" value="GTPASE-ACTIVATING PROTEIN AND VPS9 DOMAIN-CONTAINING PROTEIN 1"/>
    <property type="match status" value="1"/>
</dbReference>
<dbReference type="GO" id="GO:0005829">
    <property type="term" value="C:cytosol"/>
    <property type="evidence" value="ECO:0007669"/>
    <property type="project" value="TreeGrafter"/>
</dbReference>
<feature type="compositionally biased region" description="Polar residues" evidence="1">
    <location>
        <begin position="129"/>
        <end position="146"/>
    </location>
</feature>
<dbReference type="SMART" id="SM00546">
    <property type="entry name" value="CUE"/>
    <property type="match status" value="1"/>
</dbReference>
<keyword evidence="5" id="KW-1185">Reference proteome</keyword>
<evidence type="ECO:0000256" key="1">
    <source>
        <dbReference type="SAM" id="MobiDB-lite"/>
    </source>
</evidence>
<dbReference type="Gene3D" id="1.10.246.120">
    <property type="match status" value="1"/>
</dbReference>
<dbReference type="InterPro" id="IPR037191">
    <property type="entry name" value="VPS9_dom_sf"/>
</dbReference>
<evidence type="ECO:0008006" key="6">
    <source>
        <dbReference type="Google" id="ProtNLM"/>
    </source>
</evidence>
<dbReference type="GO" id="GO:0043130">
    <property type="term" value="F:ubiquitin binding"/>
    <property type="evidence" value="ECO:0007669"/>
    <property type="project" value="InterPro"/>
</dbReference>
<organism evidence="4 5">
    <name type="scientific">Sclerotinia borealis (strain F-4128)</name>
    <dbReference type="NCBI Taxonomy" id="1432307"/>
    <lineage>
        <taxon>Eukaryota</taxon>
        <taxon>Fungi</taxon>
        <taxon>Dikarya</taxon>
        <taxon>Ascomycota</taxon>
        <taxon>Pezizomycotina</taxon>
        <taxon>Leotiomycetes</taxon>
        <taxon>Helotiales</taxon>
        <taxon>Sclerotiniaceae</taxon>
        <taxon>Sclerotinia</taxon>
    </lineage>
</organism>
<reference evidence="4 5" key="1">
    <citation type="journal article" date="2014" name="Genome Announc.">
        <title>Draft genome sequence of Sclerotinia borealis, a psychrophilic plant pathogenic fungus.</title>
        <authorList>
            <person name="Mardanov A.V."/>
            <person name="Beletsky A.V."/>
            <person name="Kadnikov V.V."/>
            <person name="Ignatov A.N."/>
            <person name="Ravin N.V."/>
        </authorList>
    </citation>
    <scope>NUCLEOTIDE SEQUENCE [LARGE SCALE GENOMIC DNA]</scope>
    <source>
        <strain evidence="5">F-4157</strain>
    </source>
</reference>
<dbReference type="InterPro" id="IPR041545">
    <property type="entry name" value="DUF5601"/>
</dbReference>
<dbReference type="AlphaFoldDB" id="W9C634"/>
<accession>W9C634</accession>
<feature type="compositionally biased region" description="Polar residues" evidence="1">
    <location>
        <begin position="98"/>
        <end position="108"/>
    </location>
</feature>
<dbReference type="InterPro" id="IPR009060">
    <property type="entry name" value="UBA-like_sf"/>
</dbReference>
<feature type="compositionally biased region" description="Pro residues" evidence="1">
    <location>
        <begin position="336"/>
        <end position="348"/>
    </location>
</feature>
<dbReference type="Proteomes" id="UP000019487">
    <property type="component" value="Unassembled WGS sequence"/>
</dbReference>
<feature type="compositionally biased region" description="Polar residues" evidence="1">
    <location>
        <begin position="648"/>
        <end position="661"/>
    </location>
</feature>
<evidence type="ECO:0000259" key="3">
    <source>
        <dbReference type="PROSITE" id="PS51205"/>
    </source>
</evidence>
<dbReference type="SUPFAM" id="SSF109993">
    <property type="entry name" value="VPS9 domain"/>
    <property type="match status" value="1"/>
</dbReference>
<dbReference type="GO" id="GO:0030139">
    <property type="term" value="C:endocytic vesicle"/>
    <property type="evidence" value="ECO:0007669"/>
    <property type="project" value="TreeGrafter"/>
</dbReference>
<evidence type="ECO:0000259" key="2">
    <source>
        <dbReference type="PROSITE" id="PS51140"/>
    </source>
</evidence>
<name>W9C634_SCLBF</name>
<feature type="compositionally biased region" description="Polar residues" evidence="1">
    <location>
        <begin position="153"/>
        <end position="164"/>
    </location>
</feature>
<feature type="compositionally biased region" description="Basic and acidic residues" evidence="1">
    <location>
        <begin position="109"/>
        <end position="128"/>
    </location>
</feature>
<dbReference type="SUPFAM" id="SSF46934">
    <property type="entry name" value="UBA-like"/>
    <property type="match status" value="1"/>
</dbReference>
<feature type="compositionally biased region" description="Pro residues" evidence="1">
    <location>
        <begin position="447"/>
        <end position="456"/>
    </location>
</feature>